<evidence type="ECO:0000313" key="3">
    <source>
        <dbReference type="Proteomes" id="UP000077143"/>
    </source>
</evidence>
<feature type="transmembrane region" description="Helical" evidence="1">
    <location>
        <begin position="68"/>
        <end position="88"/>
    </location>
</feature>
<sequence length="190" mass="19890">MHKHRSTAATALTLVGALLCAAAIGGFVAYRFYLLRPYLFHPLLFGVTGGLALALACGLGLRRPVARWLGVAVCTAGAAAIGFLGWFASAFAPDLTTESRLESADGSLELVVYGGSASMAPDPLWELRLHTRDGLLSREYDLGCVNADVLSLNGIDWTGPRTLRVTLSSGVVDIAVDGAGRPDRTVDGGC</sequence>
<feature type="transmembrane region" description="Helical" evidence="1">
    <location>
        <begin position="38"/>
        <end position="61"/>
    </location>
</feature>
<dbReference type="KEGG" id="madi:A7U43_04145"/>
<dbReference type="RefSeq" id="WP_067991452.1">
    <property type="nucleotide sequence ID" value="NZ_CP015596.1"/>
</dbReference>
<evidence type="ECO:0000256" key="1">
    <source>
        <dbReference type="SAM" id="Phobius"/>
    </source>
</evidence>
<dbReference type="AlphaFoldDB" id="A0A172UIQ8"/>
<dbReference type="OrthoDB" id="5195083at2"/>
<proteinExistence type="predicted"/>
<dbReference type="EMBL" id="CP015596">
    <property type="protein sequence ID" value="ANE78634.1"/>
    <property type="molecule type" value="Genomic_DNA"/>
</dbReference>
<gene>
    <name evidence="2" type="ORF">A7U43_04145</name>
</gene>
<organism evidence="2 3">
    <name type="scientific">Mycobacterium adipatum</name>
    <dbReference type="NCBI Taxonomy" id="1682113"/>
    <lineage>
        <taxon>Bacteria</taxon>
        <taxon>Bacillati</taxon>
        <taxon>Actinomycetota</taxon>
        <taxon>Actinomycetes</taxon>
        <taxon>Mycobacteriales</taxon>
        <taxon>Mycobacteriaceae</taxon>
        <taxon>Mycobacterium</taxon>
    </lineage>
</organism>
<keyword evidence="1" id="KW-0472">Membrane</keyword>
<dbReference type="STRING" id="1682113.A7U43_04145"/>
<keyword evidence="1" id="KW-1133">Transmembrane helix</keyword>
<accession>A0A172UIQ8</accession>
<name>A0A172UIQ8_9MYCO</name>
<keyword evidence="1" id="KW-0812">Transmembrane</keyword>
<evidence type="ECO:0000313" key="2">
    <source>
        <dbReference type="EMBL" id="ANE78634.1"/>
    </source>
</evidence>
<dbReference type="Proteomes" id="UP000077143">
    <property type="component" value="Chromosome"/>
</dbReference>
<keyword evidence="3" id="KW-1185">Reference proteome</keyword>
<protein>
    <submittedName>
        <fullName evidence="2">Uncharacterized protein</fullName>
    </submittedName>
</protein>
<reference evidence="2 3" key="1">
    <citation type="submission" date="2016-05" db="EMBL/GenBank/DDBJ databases">
        <title>Complete genome sequence of a phthalic acid esters degrading Mycobacterium sp. YC-RL4.</title>
        <authorList>
            <person name="Ren L."/>
            <person name="Fan S."/>
            <person name="Ruth N."/>
            <person name="Jia Y."/>
            <person name="Wang J."/>
            <person name="Qiao C."/>
        </authorList>
    </citation>
    <scope>NUCLEOTIDE SEQUENCE [LARGE SCALE GENOMIC DNA]</scope>
    <source>
        <strain evidence="2 3">YC-RL4</strain>
    </source>
</reference>